<dbReference type="GO" id="GO:0005737">
    <property type="term" value="C:cytoplasm"/>
    <property type="evidence" value="ECO:0007669"/>
    <property type="project" value="TreeGrafter"/>
</dbReference>
<gene>
    <name evidence="4" type="ORF">EXIGLDRAFT_769154</name>
</gene>
<evidence type="ECO:0000313" key="5">
    <source>
        <dbReference type="Proteomes" id="UP000077266"/>
    </source>
</evidence>
<dbReference type="PROSITE" id="PS50082">
    <property type="entry name" value="WD_REPEATS_2"/>
    <property type="match status" value="1"/>
</dbReference>
<name>A0A166AIT0_EXIGL</name>
<evidence type="ECO:0000256" key="2">
    <source>
        <dbReference type="ARBA" id="ARBA00022737"/>
    </source>
</evidence>
<organism evidence="4 5">
    <name type="scientific">Exidia glandulosa HHB12029</name>
    <dbReference type="NCBI Taxonomy" id="1314781"/>
    <lineage>
        <taxon>Eukaryota</taxon>
        <taxon>Fungi</taxon>
        <taxon>Dikarya</taxon>
        <taxon>Basidiomycota</taxon>
        <taxon>Agaricomycotina</taxon>
        <taxon>Agaricomycetes</taxon>
        <taxon>Auriculariales</taxon>
        <taxon>Exidiaceae</taxon>
        <taxon>Exidia</taxon>
    </lineage>
</organism>
<evidence type="ECO:0000313" key="4">
    <source>
        <dbReference type="EMBL" id="KZV92289.1"/>
    </source>
</evidence>
<dbReference type="InterPro" id="IPR015943">
    <property type="entry name" value="WD40/YVTN_repeat-like_dom_sf"/>
</dbReference>
<keyword evidence="2" id="KW-0677">Repeat</keyword>
<dbReference type="Gene3D" id="2.130.10.10">
    <property type="entry name" value="YVTN repeat-like/Quinoprotein amine dehydrogenase"/>
    <property type="match status" value="2"/>
</dbReference>
<proteinExistence type="predicted"/>
<dbReference type="SUPFAM" id="SSF50978">
    <property type="entry name" value="WD40 repeat-like"/>
    <property type="match status" value="1"/>
</dbReference>
<dbReference type="InParanoid" id="A0A166AIT0"/>
<keyword evidence="1 3" id="KW-0853">WD repeat</keyword>
<dbReference type="InterPro" id="IPR001680">
    <property type="entry name" value="WD40_rpt"/>
</dbReference>
<dbReference type="PANTHER" id="PTHR15574:SF43">
    <property type="entry name" value="DDB1- AND CUL4-ASSOCIATED FACTOR 5"/>
    <property type="match status" value="1"/>
</dbReference>
<dbReference type="InterPro" id="IPR036322">
    <property type="entry name" value="WD40_repeat_dom_sf"/>
</dbReference>
<protein>
    <submittedName>
        <fullName evidence="4">WD40 repeat-like protein</fullName>
    </submittedName>
</protein>
<evidence type="ECO:0000256" key="1">
    <source>
        <dbReference type="ARBA" id="ARBA00022574"/>
    </source>
</evidence>
<evidence type="ECO:0000256" key="3">
    <source>
        <dbReference type="PROSITE-ProRule" id="PRU00221"/>
    </source>
</evidence>
<dbReference type="AlphaFoldDB" id="A0A166AIT0"/>
<dbReference type="SMART" id="SM00320">
    <property type="entry name" value="WD40"/>
    <property type="match status" value="3"/>
</dbReference>
<dbReference type="Proteomes" id="UP000077266">
    <property type="component" value="Unassembled WGS sequence"/>
</dbReference>
<reference evidence="4 5" key="1">
    <citation type="journal article" date="2016" name="Mol. Biol. Evol.">
        <title>Comparative Genomics of Early-Diverging Mushroom-Forming Fungi Provides Insights into the Origins of Lignocellulose Decay Capabilities.</title>
        <authorList>
            <person name="Nagy L.G."/>
            <person name="Riley R."/>
            <person name="Tritt A."/>
            <person name="Adam C."/>
            <person name="Daum C."/>
            <person name="Floudas D."/>
            <person name="Sun H."/>
            <person name="Yadav J.S."/>
            <person name="Pangilinan J."/>
            <person name="Larsson K.H."/>
            <person name="Matsuura K."/>
            <person name="Barry K."/>
            <person name="Labutti K."/>
            <person name="Kuo R."/>
            <person name="Ohm R.A."/>
            <person name="Bhattacharya S.S."/>
            <person name="Shirouzu T."/>
            <person name="Yoshinaga Y."/>
            <person name="Martin F.M."/>
            <person name="Grigoriev I.V."/>
            <person name="Hibbett D.S."/>
        </authorList>
    </citation>
    <scope>NUCLEOTIDE SEQUENCE [LARGE SCALE GENOMIC DNA]</scope>
    <source>
        <strain evidence="4 5">HHB12029</strain>
    </source>
</reference>
<dbReference type="OrthoDB" id="4869960at2759"/>
<dbReference type="STRING" id="1314781.A0A166AIT0"/>
<feature type="repeat" description="WD" evidence="3">
    <location>
        <begin position="86"/>
        <end position="122"/>
    </location>
</feature>
<dbReference type="GO" id="GO:0045717">
    <property type="term" value="P:negative regulation of fatty acid biosynthetic process"/>
    <property type="evidence" value="ECO:0007669"/>
    <property type="project" value="TreeGrafter"/>
</dbReference>
<dbReference type="Pfam" id="PF00400">
    <property type="entry name" value="WD40"/>
    <property type="match status" value="2"/>
</dbReference>
<dbReference type="PANTHER" id="PTHR15574">
    <property type="entry name" value="WD REPEAT DOMAIN-CONTAINING FAMILY"/>
    <property type="match status" value="1"/>
</dbReference>
<accession>A0A166AIT0</accession>
<dbReference type="GO" id="GO:0080008">
    <property type="term" value="C:Cul4-RING E3 ubiquitin ligase complex"/>
    <property type="evidence" value="ECO:0007669"/>
    <property type="project" value="TreeGrafter"/>
</dbReference>
<dbReference type="InterPro" id="IPR045151">
    <property type="entry name" value="DCAF8"/>
</dbReference>
<keyword evidence="5" id="KW-1185">Reference proteome</keyword>
<dbReference type="EMBL" id="KV426011">
    <property type="protein sequence ID" value="KZV92289.1"/>
    <property type="molecule type" value="Genomic_DNA"/>
</dbReference>
<sequence length="441" mass="49136">MVGYCWRRLQRAAMGYARRKLCISVVVHSWELGQLLASALRYSNQMRSQNNIFTLAFSAASTHVMCGGLDDVVRRYDVETQNERVFRGHSGTIRQISNHPAHDYLFLSACEDGTVVLYDARTPHGRQAYLSTNSEFSGCTYHPVLHDLFLTTDARGRCYLRDARMAFETGGVVKGGAVRQYVTTVSRRSDQQLANPEASSVAFDSTGERFAIVFQAYYPTIYATFDEYPIAICNGANSLDATDSRTYANCCTTKHGSFGGTHDSYYGTGSDDFRGYAWKLPDTQTLVAARQEVDLGTWVADADEKAVGFTTSMSAPRVQPLVLDAPAFRLTGHSTIVNSLLFHPHEPLVVTSGVESFARLHSPFDQGGFERTPVNVRELPKEPTERERAFLRALRRGAHGDLEGDEAAIAFFDEVVREESGNEEYMFVSRPCGEERPTEDE</sequence>